<keyword evidence="3" id="KW-0539">Nucleus</keyword>
<dbReference type="Gene3D" id="3.30.70.330">
    <property type="match status" value="1"/>
</dbReference>
<feature type="region of interest" description="Disordered" evidence="5">
    <location>
        <begin position="57"/>
        <end position="82"/>
    </location>
</feature>
<proteinExistence type="predicted"/>
<gene>
    <name evidence="7" type="ORF">HDU87_005454</name>
</gene>
<dbReference type="CDD" id="cd12307">
    <property type="entry name" value="RRM_NIFK_like"/>
    <property type="match status" value="1"/>
</dbReference>
<dbReference type="InterPro" id="IPR012677">
    <property type="entry name" value="Nucleotide-bd_a/b_plait_sf"/>
</dbReference>
<evidence type="ECO:0000259" key="6">
    <source>
        <dbReference type="PROSITE" id="PS50102"/>
    </source>
</evidence>
<dbReference type="PROSITE" id="PS50102">
    <property type="entry name" value="RRM"/>
    <property type="match status" value="1"/>
</dbReference>
<evidence type="ECO:0000313" key="8">
    <source>
        <dbReference type="Proteomes" id="UP001212152"/>
    </source>
</evidence>
<comment type="caution">
    <text evidence="7">The sequence shown here is derived from an EMBL/GenBank/DDBJ whole genome shotgun (WGS) entry which is preliminary data.</text>
</comment>
<dbReference type="Pfam" id="PF00076">
    <property type="entry name" value="RRM_1"/>
    <property type="match status" value="1"/>
</dbReference>
<evidence type="ECO:0000256" key="3">
    <source>
        <dbReference type="ARBA" id="ARBA00023242"/>
    </source>
</evidence>
<evidence type="ECO:0000313" key="7">
    <source>
        <dbReference type="EMBL" id="KAJ3176239.1"/>
    </source>
</evidence>
<dbReference type="EMBL" id="JADGJQ010000043">
    <property type="protein sequence ID" value="KAJ3176239.1"/>
    <property type="molecule type" value="Genomic_DNA"/>
</dbReference>
<keyword evidence="2 4" id="KW-0694">RNA-binding</keyword>
<sequence length="260" mass="29039">MPPQKKKRVIAEVVDSSDEEGDVPVPTPSAKKTDDFKSNKPLVLLNDEQRTEMRALAEAAKKAAEPVLTKNQQKKANKKAKKSVATASVPGVIWLSRIPHGFYEQEMESYFSQFGEVTRLRLSRSKKTGASKHYAFVEFAAEEAAKIAAETMDNYLLSNCILKCKFVEAEKVHPDTWKGASRKFKVVPYAKIERAKHNKTKTPEELAAQVERIKKAHSKKAKRLQELGIDYELPAILGESAWEAPQVSVTQEVTVVATES</sequence>
<dbReference type="Proteomes" id="UP001212152">
    <property type="component" value="Unassembled WGS sequence"/>
</dbReference>
<feature type="domain" description="RRM" evidence="6">
    <location>
        <begin position="91"/>
        <end position="169"/>
    </location>
</feature>
<evidence type="ECO:0000256" key="1">
    <source>
        <dbReference type="ARBA" id="ARBA00004604"/>
    </source>
</evidence>
<dbReference type="InterPro" id="IPR000504">
    <property type="entry name" value="RRM_dom"/>
</dbReference>
<name>A0AAD5XLT8_9FUNG</name>
<evidence type="ECO:0000256" key="2">
    <source>
        <dbReference type="ARBA" id="ARBA00022884"/>
    </source>
</evidence>
<feature type="compositionally biased region" description="Basic residues" evidence="5">
    <location>
        <begin position="72"/>
        <end position="82"/>
    </location>
</feature>
<keyword evidence="8" id="KW-1185">Reference proteome</keyword>
<accession>A0AAD5XLT8</accession>
<dbReference type="SUPFAM" id="SSF54928">
    <property type="entry name" value="RNA-binding domain, RBD"/>
    <property type="match status" value="1"/>
</dbReference>
<dbReference type="PANTHER" id="PTHR46754">
    <property type="entry name" value="MKI67 FHA DOMAIN-INTERACTING NUCLEOLAR PHOSPHOPROTEIN"/>
    <property type="match status" value="1"/>
</dbReference>
<evidence type="ECO:0000256" key="5">
    <source>
        <dbReference type="SAM" id="MobiDB-lite"/>
    </source>
</evidence>
<evidence type="ECO:0000256" key="4">
    <source>
        <dbReference type="PROSITE-ProRule" id="PRU00176"/>
    </source>
</evidence>
<dbReference type="SMART" id="SM00360">
    <property type="entry name" value="RRM"/>
    <property type="match status" value="1"/>
</dbReference>
<reference evidence="7" key="1">
    <citation type="submission" date="2020-05" db="EMBL/GenBank/DDBJ databases">
        <title>Phylogenomic resolution of chytrid fungi.</title>
        <authorList>
            <person name="Stajich J.E."/>
            <person name="Amses K."/>
            <person name="Simmons R."/>
            <person name="Seto K."/>
            <person name="Myers J."/>
            <person name="Bonds A."/>
            <person name="Quandt C.A."/>
            <person name="Barry K."/>
            <person name="Liu P."/>
            <person name="Grigoriev I."/>
            <person name="Longcore J.E."/>
            <person name="James T.Y."/>
        </authorList>
    </citation>
    <scope>NUCLEOTIDE SEQUENCE</scope>
    <source>
        <strain evidence="7">JEL0379</strain>
    </source>
</reference>
<dbReference type="AlphaFoldDB" id="A0AAD5XLT8"/>
<dbReference type="InterPro" id="IPR035979">
    <property type="entry name" value="RBD_domain_sf"/>
</dbReference>
<protein>
    <recommendedName>
        <fullName evidence="6">RRM domain-containing protein</fullName>
    </recommendedName>
</protein>
<organism evidence="7 8">
    <name type="scientific">Geranomyces variabilis</name>
    <dbReference type="NCBI Taxonomy" id="109894"/>
    <lineage>
        <taxon>Eukaryota</taxon>
        <taxon>Fungi</taxon>
        <taxon>Fungi incertae sedis</taxon>
        <taxon>Chytridiomycota</taxon>
        <taxon>Chytridiomycota incertae sedis</taxon>
        <taxon>Chytridiomycetes</taxon>
        <taxon>Spizellomycetales</taxon>
        <taxon>Powellomycetaceae</taxon>
        <taxon>Geranomyces</taxon>
    </lineage>
</organism>
<dbReference type="GO" id="GO:0003723">
    <property type="term" value="F:RNA binding"/>
    <property type="evidence" value="ECO:0007669"/>
    <property type="project" value="UniProtKB-UniRule"/>
</dbReference>
<comment type="subcellular location">
    <subcellularLocation>
        <location evidence="1">Nucleus</location>
        <location evidence="1">Nucleolus</location>
    </subcellularLocation>
</comment>
<dbReference type="GO" id="GO:0005730">
    <property type="term" value="C:nucleolus"/>
    <property type="evidence" value="ECO:0007669"/>
    <property type="project" value="UniProtKB-SubCell"/>
</dbReference>
<feature type="region of interest" description="Disordered" evidence="5">
    <location>
        <begin position="1"/>
        <end position="37"/>
    </location>
</feature>